<dbReference type="Proteomes" id="UP000263273">
    <property type="component" value="Unassembled WGS sequence"/>
</dbReference>
<dbReference type="EMBL" id="DNZF01000016">
    <property type="protein sequence ID" value="HBK52424.1"/>
    <property type="molecule type" value="Genomic_DNA"/>
</dbReference>
<accession>A0A354YTA8</accession>
<proteinExistence type="predicted"/>
<comment type="caution">
    <text evidence="1">The sequence shown here is derived from an EMBL/GenBank/DDBJ whole genome shotgun (WGS) entry which is preliminary data.</text>
</comment>
<dbReference type="InterPro" id="IPR029045">
    <property type="entry name" value="ClpP/crotonase-like_dom_sf"/>
</dbReference>
<name>A0A354YTA8_9FIRM</name>
<evidence type="ECO:0000313" key="1">
    <source>
        <dbReference type="EMBL" id="HBK52424.1"/>
    </source>
</evidence>
<dbReference type="Gene3D" id="3.30.300.220">
    <property type="match status" value="1"/>
</dbReference>
<reference evidence="1 2" key="1">
    <citation type="journal article" date="2018" name="Nat. Biotechnol.">
        <title>A standardized bacterial taxonomy based on genome phylogeny substantially revises the tree of life.</title>
        <authorList>
            <person name="Parks D.H."/>
            <person name="Chuvochina M."/>
            <person name="Waite D.W."/>
            <person name="Rinke C."/>
            <person name="Skarshewski A."/>
            <person name="Chaumeil P.A."/>
            <person name="Hugenholtz P."/>
        </authorList>
    </citation>
    <scope>NUCLEOTIDE SEQUENCE [LARGE SCALE GENOMIC DNA]</scope>
    <source>
        <strain evidence="1">UBA10948</strain>
    </source>
</reference>
<sequence>MEYENVILEKQDNIGILYINRPKAMNALNTATVREISKAIDEVKEND</sequence>
<protein>
    <submittedName>
        <fullName evidence="1">Crotonase</fullName>
    </submittedName>
</protein>
<gene>
    <name evidence="1" type="ORF">DDZ44_00605</name>
</gene>
<feature type="non-terminal residue" evidence="1">
    <location>
        <position position="47"/>
    </location>
</feature>
<dbReference type="SUPFAM" id="SSF52096">
    <property type="entry name" value="ClpP/crotonase"/>
    <property type="match status" value="1"/>
</dbReference>
<evidence type="ECO:0000313" key="2">
    <source>
        <dbReference type="Proteomes" id="UP000263273"/>
    </source>
</evidence>
<organism evidence="1 2">
    <name type="scientific">Syntrophomonas wolfei</name>
    <dbReference type="NCBI Taxonomy" id="863"/>
    <lineage>
        <taxon>Bacteria</taxon>
        <taxon>Bacillati</taxon>
        <taxon>Bacillota</taxon>
        <taxon>Clostridia</taxon>
        <taxon>Eubacteriales</taxon>
        <taxon>Syntrophomonadaceae</taxon>
        <taxon>Syntrophomonas</taxon>
    </lineage>
</organism>
<dbReference type="AlphaFoldDB" id="A0A354YTA8"/>